<feature type="transmembrane region" description="Helical" evidence="7">
    <location>
        <begin position="12"/>
        <end position="37"/>
    </location>
</feature>
<dbReference type="EMBL" id="SSOB01000006">
    <property type="protein sequence ID" value="THF82775.1"/>
    <property type="molecule type" value="Genomic_DNA"/>
</dbReference>
<reference evidence="9 10" key="1">
    <citation type="submission" date="2019-04" db="EMBL/GenBank/DDBJ databases">
        <title>Cohnella sp. nov. isolated from preserved vegetables.</title>
        <authorList>
            <person name="Lin S.-Y."/>
            <person name="Hung M.-H."/>
            <person name="Young C.-C."/>
        </authorList>
    </citation>
    <scope>NUCLEOTIDE SEQUENCE [LARGE SCALE GENOMIC DNA]</scope>
    <source>
        <strain evidence="9 10">CC-MHH1044</strain>
    </source>
</reference>
<organism evidence="9 10">
    <name type="scientific">Cohnella fermenti</name>
    <dbReference type="NCBI Taxonomy" id="2565925"/>
    <lineage>
        <taxon>Bacteria</taxon>
        <taxon>Bacillati</taxon>
        <taxon>Bacillota</taxon>
        <taxon>Bacilli</taxon>
        <taxon>Bacillales</taxon>
        <taxon>Paenibacillaceae</taxon>
        <taxon>Cohnella</taxon>
    </lineage>
</organism>
<comment type="similarity">
    <text evidence="7">Belongs to the binding-protein-dependent transport system permease family.</text>
</comment>
<evidence type="ECO:0000256" key="3">
    <source>
        <dbReference type="ARBA" id="ARBA00022475"/>
    </source>
</evidence>
<dbReference type="Proteomes" id="UP000310636">
    <property type="component" value="Unassembled WGS sequence"/>
</dbReference>
<proteinExistence type="inferred from homology"/>
<keyword evidence="2 7" id="KW-0813">Transport</keyword>
<evidence type="ECO:0000256" key="5">
    <source>
        <dbReference type="ARBA" id="ARBA00022989"/>
    </source>
</evidence>
<evidence type="ECO:0000256" key="4">
    <source>
        <dbReference type="ARBA" id="ARBA00022692"/>
    </source>
</evidence>
<accession>A0A4S4C4R2</accession>
<protein>
    <submittedName>
        <fullName evidence="9">Sugar ABC transporter permease</fullName>
    </submittedName>
</protein>
<dbReference type="GO" id="GO:0005886">
    <property type="term" value="C:plasma membrane"/>
    <property type="evidence" value="ECO:0007669"/>
    <property type="project" value="UniProtKB-SubCell"/>
</dbReference>
<comment type="caution">
    <text evidence="9">The sequence shown here is derived from an EMBL/GenBank/DDBJ whole genome shotgun (WGS) entry which is preliminary data.</text>
</comment>
<evidence type="ECO:0000313" key="10">
    <source>
        <dbReference type="Proteomes" id="UP000310636"/>
    </source>
</evidence>
<dbReference type="GO" id="GO:0055085">
    <property type="term" value="P:transmembrane transport"/>
    <property type="evidence" value="ECO:0007669"/>
    <property type="project" value="InterPro"/>
</dbReference>
<dbReference type="PANTHER" id="PTHR43227:SF11">
    <property type="entry name" value="BLL4140 PROTEIN"/>
    <property type="match status" value="1"/>
</dbReference>
<dbReference type="Gene3D" id="1.10.3720.10">
    <property type="entry name" value="MetI-like"/>
    <property type="match status" value="1"/>
</dbReference>
<feature type="transmembrane region" description="Helical" evidence="7">
    <location>
        <begin position="110"/>
        <end position="130"/>
    </location>
</feature>
<evidence type="ECO:0000259" key="8">
    <source>
        <dbReference type="PROSITE" id="PS50928"/>
    </source>
</evidence>
<keyword evidence="3" id="KW-1003">Cell membrane</keyword>
<keyword evidence="10" id="KW-1185">Reference proteome</keyword>
<dbReference type="SUPFAM" id="SSF161098">
    <property type="entry name" value="MetI-like"/>
    <property type="match status" value="1"/>
</dbReference>
<dbReference type="PANTHER" id="PTHR43227">
    <property type="entry name" value="BLL4140 PROTEIN"/>
    <property type="match status" value="1"/>
</dbReference>
<feature type="transmembrane region" description="Helical" evidence="7">
    <location>
        <begin position="211"/>
        <end position="228"/>
    </location>
</feature>
<keyword evidence="5 7" id="KW-1133">Transmembrane helix</keyword>
<feature type="transmembrane region" description="Helical" evidence="7">
    <location>
        <begin position="74"/>
        <end position="98"/>
    </location>
</feature>
<dbReference type="InterPro" id="IPR000515">
    <property type="entry name" value="MetI-like"/>
</dbReference>
<feature type="domain" description="ABC transmembrane type-1" evidence="8">
    <location>
        <begin position="70"/>
        <end position="287"/>
    </location>
</feature>
<dbReference type="OrthoDB" id="9785836at2"/>
<dbReference type="PROSITE" id="PS50928">
    <property type="entry name" value="ABC_TM1"/>
    <property type="match status" value="1"/>
</dbReference>
<keyword evidence="6 7" id="KW-0472">Membrane</keyword>
<evidence type="ECO:0000256" key="6">
    <source>
        <dbReference type="ARBA" id="ARBA00023136"/>
    </source>
</evidence>
<evidence type="ECO:0000313" key="9">
    <source>
        <dbReference type="EMBL" id="THF82775.1"/>
    </source>
</evidence>
<dbReference type="Pfam" id="PF00528">
    <property type="entry name" value="BPD_transp_1"/>
    <property type="match status" value="1"/>
</dbReference>
<comment type="subcellular location">
    <subcellularLocation>
        <location evidence="1 7">Cell membrane</location>
        <topology evidence="1 7">Multi-pass membrane protein</topology>
    </subcellularLocation>
</comment>
<evidence type="ECO:0000256" key="7">
    <source>
        <dbReference type="RuleBase" id="RU363032"/>
    </source>
</evidence>
<feature type="transmembrane region" description="Helical" evidence="7">
    <location>
        <begin position="266"/>
        <end position="291"/>
    </location>
</feature>
<dbReference type="AlphaFoldDB" id="A0A4S4C4R2"/>
<dbReference type="InterPro" id="IPR035906">
    <property type="entry name" value="MetI-like_sf"/>
</dbReference>
<keyword evidence="4 7" id="KW-0812">Transmembrane</keyword>
<evidence type="ECO:0000256" key="1">
    <source>
        <dbReference type="ARBA" id="ARBA00004651"/>
    </source>
</evidence>
<dbReference type="InterPro" id="IPR050809">
    <property type="entry name" value="UgpAE/MalFG_permease"/>
</dbReference>
<evidence type="ECO:0000256" key="2">
    <source>
        <dbReference type="ARBA" id="ARBA00022448"/>
    </source>
</evidence>
<name>A0A4S4C4R2_9BACL</name>
<dbReference type="CDD" id="cd06261">
    <property type="entry name" value="TM_PBP2"/>
    <property type="match status" value="1"/>
</dbReference>
<gene>
    <name evidence="9" type="ORF">E6C55_06460</name>
</gene>
<sequence>MGIRFRKNRFMLGLAMPMILFVLVFSYVPMFGAIVAFKRYKFNEGILGSEWIGMTNFKFLFQTPDLWRIVRNTLGYNALFIALDLVFSVLVALLLFELTSRKWLKLYQTVMFFPYFLSWVVVAYMVYAFLNPRSGMLNQLFEWFGWPSINWYTEPGPWTAIFPIANLWKQIGFSAIIYYAGLVGIDQSYFEAARIDGAGRWRIMTKISLPFLYPVISILTILAVGHIFEADFGLFYQLPMNSPVLLPTTDVIDTFIYRTLTQMGNIGVSAAVGLVKSVVGLAMVVAVNLLVRRMNPDNALF</sequence>